<dbReference type="Proteomes" id="UP000235965">
    <property type="component" value="Unassembled WGS sequence"/>
</dbReference>
<organism evidence="3 4">
    <name type="scientific">Cryptotermes secundus</name>
    <dbReference type="NCBI Taxonomy" id="105785"/>
    <lineage>
        <taxon>Eukaryota</taxon>
        <taxon>Metazoa</taxon>
        <taxon>Ecdysozoa</taxon>
        <taxon>Arthropoda</taxon>
        <taxon>Hexapoda</taxon>
        <taxon>Insecta</taxon>
        <taxon>Pterygota</taxon>
        <taxon>Neoptera</taxon>
        <taxon>Polyneoptera</taxon>
        <taxon>Dictyoptera</taxon>
        <taxon>Blattodea</taxon>
        <taxon>Blattoidea</taxon>
        <taxon>Termitoidae</taxon>
        <taxon>Kalotermitidae</taxon>
        <taxon>Cryptotermitinae</taxon>
        <taxon>Cryptotermes</taxon>
    </lineage>
</organism>
<feature type="domain" description="F-box" evidence="2">
    <location>
        <begin position="33"/>
        <end position="79"/>
    </location>
</feature>
<evidence type="ECO:0000259" key="2">
    <source>
        <dbReference type="PROSITE" id="PS50181"/>
    </source>
</evidence>
<dbReference type="AlphaFoldDB" id="A0A2J7RNV7"/>
<dbReference type="InterPro" id="IPR032675">
    <property type="entry name" value="LRR_dom_sf"/>
</dbReference>
<reference evidence="3 4" key="1">
    <citation type="submission" date="2017-12" db="EMBL/GenBank/DDBJ databases">
        <title>Hemimetabolous genomes reveal molecular basis of termite eusociality.</title>
        <authorList>
            <person name="Harrison M.C."/>
            <person name="Jongepier E."/>
            <person name="Robertson H.M."/>
            <person name="Arning N."/>
            <person name="Bitard-Feildel T."/>
            <person name="Chao H."/>
            <person name="Childers C.P."/>
            <person name="Dinh H."/>
            <person name="Doddapaneni H."/>
            <person name="Dugan S."/>
            <person name="Gowin J."/>
            <person name="Greiner C."/>
            <person name="Han Y."/>
            <person name="Hu H."/>
            <person name="Hughes D.S.T."/>
            <person name="Huylmans A.-K."/>
            <person name="Kemena C."/>
            <person name="Kremer L.P.M."/>
            <person name="Lee S.L."/>
            <person name="Lopez-Ezquerra A."/>
            <person name="Mallet L."/>
            <person name="Monroy-Kuhn J.M."/>
            <person name="Moser A."/>
            <person name="Murali S.C."/>
            <person name="Muzny D.M."/>
            <person name="Otani S."/>
            <person name="Piulachs M.-D."/>
            <person name="Poelchau M."/>
            <person name="Qu J."/>
            <person name="Schaub F."/>
            <person name="Wada-Katsumata A."/>
            <person name="Worley K.C."/>
            <person name="Xie Q."/>
            <person name="Ylla G."/>
            <person name="Poulsen M."/>
            <person name="Gibbs R.A."/>
            <person name="Schal C."/>
            <person name="Richards S."/>
            <person name="Belles X."/>
            <person name="Korb J."/>
            <person name="Bornberg-Bauer E."/>
        </authorList>
    </citation>
    <scope>NUCLEOTIDE SEQUENCE [LARGE SCALE GENOMIC DNA]</scope>
    <source>
        <tissue evidence="3">Whole body</tissue>
    </source>
</reference>
<dbReference type="SUPFAM" id="SSF81383">
    <property type="entry name" value="F-box domain"/>
    <property type="match status" value="1"/>
</dbReference>
<dbReference type="EMBL" id="NEVH01002147">
    <property type="protein sequence ID" value="PNF42520.1"/>
    <property type="molecule type" value="Genomic_DNA"/>
</dbReference>
<dbReference type="InParanoid" id="A0A2J7RNV7"/>
<dbReference type="FunCoup" id="A0A2J7RNV7">
    <property type="interactions" value="16"/>
</dbReference>
<dbReference type="PROSITE" id="PS50181">
    <property type="entry name" value="FBOX"/>
    <property type="match status" value="1"/>
</dbReference>
<feature type="region of interest" description="Disordered" evidence="1">
    <location>
        <begin position="345"/>
        <end position="423"/>
    </location>
</feature>
<name>A0A2J7RNV7_9NEOP</name>
<dbReference type="Gene3D" id="3.80.10.10">
    <property type="entry name" value="Ribonuclease Inhibitor"/>
    <property type="match status" value="2"/>
</dbReference>
<dbReference type="OrthoDB" id="9856535at2759"/>
<dbReference type="InterPro" id="IPR036047">
    <property type="entry name" value="F-box-like_dom_sf"/>
</dbReference>
<dbReference type="SUPFAM" id="SSF52047">
    <property type="entry name" value="RNI-like"/>
    <property type="match status" value="1"/>
</dbReference>
<dbReference type="EMBL" id="NEVH01002147">
    <property type="protein sequence ID" value="PNF42518.1"/>
    <property type="molecule type" value="Genomic_DNA"/>
</dbReference>
<keyword evidence="4" id="KW-1185">Reference proteome</keyword>
<gene>
    <name evidence="3" type="ORF">B7P43_G08255</name>
</gene>
<dbReference type="SMART" id="SM00256">
    <property type="entry name" value="FBOX"/>
    <property type="match status" value="1"/>
</dbReference>
<evidence type="ECO:0000256" key="1">
    <source>
        <dbReference type="SAM" id="MobiDB-lite"/>
    </source>
</evidence>
<sequence length="669" mass="74379">MEYKDPKREHFRAECTVDGTYEDNAPRFTLEAMANLPLLPDDVLLCIMKYLGPVELHNLSKITERLGHLASDKSLWRTIDFRPHKLTSTQLLKYVNYFKESTKFLAVRGFASEAPNLKRRDGVLTPKLLEEIVKKCPELETLILDEYYGPACKLSIELLPSTICRLSMRDCVITDLDPQNSYFHDMYAHVPYIKVLILSNCKWVSPHDFMAISKCHWLEELRMDGCLQLGDCVAYTSLAARCGFHSLKILDLRNTRMGDSDVACFSLSLRLTHLYLQCPSVDNEVSDDLHGDPNCVEGYDFLDCNDDDDTDAPSLIEDSYGGFSPLGLPRLLPLSTLPDLSARCSERTLQSDSRRAVESRSNPSGLASHDEREENGDFSFPQASTSYGGTNTVLNLPGPSHIGPKAGSLKKHPLEDSDSSSDENLFSSVAFPISGPEMHKQIRTSEEGSHLPISQASCMSASEAGCRGKKRRHSSSDHSSNEPSTSTHSFIESPSCSINDVNRRLKDGDSLCQKSKLPDSSTGSTQAVNCRQASDVSKTNSSEQGRSLRADDSLCGSLFYCPFHDSNAESLISDVCTMAFVLKEQHGSDGSGYVRIVSPQAVSARPQLHTLVVKNYRKITDNSLRCLLRLNSLRYLDISGTSVTQRGVLEFQLKRPDVEVISDYRDLPI</sequence>
<feature type="region of interest" description="Disordered" evidence="1">
    <location>
        <begin position="442"/>
        <end position="495"/>
    </location>
</feature>
<comment type="caution">
    <text evidence="3">The sequence shown here is derived from an EMBL/GenBank/DDBJ whole genome shotgun (WGS) entry which is preliminary data.</text>
</comment>
<proteinExistence type="predicted"/>
<dbReference type="STRING" id="105785.A0A2J7RNV7"/>
<feature type="region of interest" description="Disordered" evidence="1">
    <location>
        <begin position="512"/>
        <end position="548"/>
    </location>
</feature>
<dbReference type="InterPro" id="IPR001810">
    <property type="entry name" value="F-box_dom"/>
</dbReference>
<evidence type="ECO:0000313" key="4">
    <source>
        <dbReference type="Proteomes" id="UP000235965"/>
    </source>
</evidence>
<feature type="compositionally biased region" description="Polar residues" evidence="1">
    <location>
        <begin position="381"/>
        <end position="394"/>
    </location>
</feature>
<accession>A0A2J7RNV7</accession>
<evidence type="ECO:0000313" key="3">
    <source>
        <dbReference type="EMBL" id="PNF42520.1"/>
    </source>
</evidence>
<protein>
    <recommendedName>
        <fullName evidence="2">F-box domain-containing protein</fullName>
    </recommendedName>
</protein>
<dbReference type="Pfam" id="PF12937">
    <property type="entry name" value="F-box-like"/>
    <property type="match status" value="1"/>
</dbReference>
<feature type="compositionally biased region" description="Polar residues" evidence="1">
    <location>
        <begin position="518"/>
        <end position="545"/>
    </location>
</feature>